<gene>
    <name evidence="2" type="ORF">DERP_000187</name>
</gene>
<evidence type="ECO:0000313" key="3">
    <source>
        <dbReference type="Proteomes" id="UP000887458"/>
    </source>
</evidence>
<dbReference type="Proteomes" id="UP000887458">
    <property type="component" value="Unassembled WGS sequence"/>
</dbReference>
<feature type="region of interest" description="Disordered" evidence="1">
    <location>
        <begin position="72"/>
        <end position="108"/>
    </location>
</feature>
<evidence type="ECO:0000313" key="2">
    <source>
        <dbReference type="EMBL" id="KAH9415697.1"/>
    </source>
</evidence>
<organism evidence="2 3">
    <name type="scientific">Dermatophagoides pteronyssinus</name>
    <name type="common">European house dust mite</name>
    <dbReference type="NCBI Taxonomy" id="6956"/>
    <lineage>
        <taxon>Eukaryota</taxon>
        <taxon>Metazoa</taxon>
        <taxon>Ecdysozoa</taxon>
        <taxon>Arthropoda</taxon>
        <taxon>Chelicerata</taxon>
        <taxon>Arachnida</taxon>
        <taxon>Acari</taxon>
        <taxon>Acariformes</taxon>
        <taxon>Sarcoptiformes</taxon>
        <taxon>Astigmata</taxon>
        <taxon>Psoroptidia</taxon>
        <taxon>Analgoidea</taxon>
        <taxon>Pyroglyphidae</taxon>
        <taxon>Dermatophagoidinae</taxon>
        <taxon>Dermatophagoides</taxon>
    </lineage>
</organism>
<keyword evidence="3" id="KW-1185">Reference proteome</keyword>
<reference evidence="2 3" key="2">
    <citation type="journal article" date="2022" name="Mol. Biol. Evol.">
        <title>Comparative Genomics Reveals Insights into the Divergent Evolution of Astigmatic Mites and Household Pest Adaptations.</title>
        <authorList>
            <person name="Xiong Q."/>
            <person name="Wan A.T."/>
            <person name="Liu X."/>
            <person name="Fung C.S."/>
            <person name="Xiao X."/>
            <person name="Malainual N."/>
            <person name="Hou J."/>
            <person name="Wang L."/>
            <person name="Wang M."/>
            <person name="Yang K.Y."/>
            <person name="Cui Y."/>
            <person name="Leung E.L."/>
            <person name="Nong W."/>
            <person name="Shin S.K."/>
            <person name="Au S.W."/>
            <person name="Jeong K.Y."/>
            <person name="Chew F.T."/>
            <person name="Hui J.H."/>
            <person name="Leung T.F."/>
            <person name="Tungtrongchitr A."/>
            <person name="Zhong N."/>
            <person name="Liu Z."/>
            <person name="Tsui S.K."/>
        </authorList>
    </citation>
    <scope>NUCLEOTIDE SEQUENCE [LARGE SCALE GENOMIC DNA]</scope>
    <source>
        <strain evidence="2">Derp</strain>
    </source>
</reference>
<feature type="compositionally biased region" description="Polar residues" evidence="1">
    <location>
        <begin position="93"/>
        <end position="108"/>
    </location>
</feature>
<proteinExistence type="predicted"/>
<name>A0ABQ8IZJ3_DERPT</name>
<dbReference type="EMBL" id="NJHN03000095">
    <property type="protein sequence ID" value="KAH9415697.1"/>
    <property type="molecule type" value="Genomic_DNA"/>
</dbReference>
<reference evidence="2 3" key="1">
    <citation type="journal article" date="2018" name="J. Allergy Clin. Immunol.">
        <title>High-quality assembly of Dermatophagoides pteronyssinus genome and transcriptome reveals a wide range of novel allergens.</title>
        <authorList>
            <person name="Liu X.Y."/>
            <person name="Yang K.Y."/>
            <person name="Wang M.Q."/>
            <person name="Kwok J.S."/>
            <person name="Zeng X."/>
            <person name="Yang Z."/>
            <person name="Xiao X.J."/>
            <person name="Lau C.P."/>
            <person name="Li Y."/>
            <person name="Huang Z.M."/>
            <person name="Ba J.G."/>
            <person name="Yim A.K."/>
            <person name="Ouyang C.Y."/>
            <person name="Ngai S.M."/>
            <person name="Chan T.F."/>
            <person name="Leung E.L."/>
            <person name="Liu L."/>
            <person name="Liu Z.G."/>
            <person name="Tsui S.K."/>
        </authorList>
    </citation>
    <scope>NUCLEOTIDE SEQUENCE [LARGE SCALE GENOMIC DNA]</scope>
    <source>
        <strain evidence="2">Derp</strain>
    </source>
</reference>
<evidence type="ECO:0000256" key="1">
    <source>
        <dbReference type="SAM" id="MobiDB-lite"/>
    </source>
</evidence>
<accession>A0ABQ8IZJ3</accession>
<sequence length="108" mass="11861">MSLLIFLIDRNRYSDLRNTENQNLQVLYICNSSTIPSLPPPNTIIISLTLTARCPCRGFGLIPPGDSTLHHLDNSESFSEDISESSNNFIANHGTNNTNTNKQGVANA</sequence>
<comment type="caution">
    <text evidence="2">The sequence shown here is derived from an EMBL/GenBank/DDBJ whole genome shotgun (WGS) entry which is preliminary data.</text>
</comment>
<protein>
    <submittedName>
        <fullName evidence="2">Uncharacterized protein</fullName>
    </submittedName>
</protein>